<evidence type="ECO:0000313" key="1">
    <source>
        <dbReference type="EMBL" id="PIR94940.1"/>
    </source>
</evidence>
<dbReference type="Proteomes" id="UP000228614">
    <property type="component" value="Unassembled WGS sequence"/>
</dbReference>
<evidence type="ECO:0000313" key="2">
    <source>
        <dbReference type="Proteomes" id="UP000228614"/>
    </source>
</evidence>
<name>A0A2H0V9D0_9BACT</name>
<protein>
    <submittedName>
        <fullName evidence="1">Uncharacterized protein</fullName>
    </submittedName>
</protein>
<organism evidence="1 2">
    <name type="scientific">Candidatus Falkowbacteria bacterium CG10_big_fil_rev_8_21_14_0_10_37_6</name>
    <dbReference type="NCBI Taxonomy" id="1974563"/>
    <lineage>
        <taxon>Bacteria</taxon>
        <taxon>Candidatus Falkowiibacteriota</taxon>
    </lineage>
</organism>
<sequence length="187" mass="22043">TRKEVVGWNTESQILFSSEPIIDLLELSGYSAIYSELYENDEMWKLCQQYWDKYLSDANASNVINFIVSLVNYRNSVFKIMPKAYLRTNWDIKLKQLLRERNLISDPFEERYLKVEKPKHNSPVIRALSYYGDILSVPAIDVFFALYLSNHQMATGVTFPDRHEIKRKIEEEKNPSKTYEEQNATEN</sequence>
<gene>
    <name evidence="1" type="ORF">COT95_01395</name>
</gene>
<accession>A0A2H0V9D0</accession>
<comment type="caution">
    <text evidence="1">The sequence shown here is derived from an EMBL/GenBank/DDBJ whole genome shotgun (WGS) entry which is preliminary data.</text>
</comment>
<reference evidence="2" key="1">
    <citation type="submission" date="2017-09" db="EMBL/GenBank/DDBJ databases">
        <title>Depth-based differentiation of microbial function through sediment-hosted aquifers and enrichment of novel symbionts in the deep terrestrial subsurface.</title>
        <authorList>
            <person name="Probst A.J."/>
            <person name="Ladd B."/>
            <person name="Jarett J.K."/>
            <person name="Geller-Mcgrath D.E."/>
            <person name="Sieber C.M.K."/>
            <person name="Emerson J.B."/>
            <person name="Anantharaman K."/>
            <person name="Thomas B.C."/>
            <person name="Malmstrom R."/>
            <person name="Stieglmeier M."/>
            <person name="Klingl A."/>
            <person name="Woyke T."/>
            <person name="Ryan C.M."/>
            <person name="Banfield J.F."/>
        </authorList>
    </citation>
    <scope>NUCLEOTIDE SEQUENCE [LARGE SCALE GENOMIC DNA]</scope>
</reference>
<proteinExistence type="predicted"/>
<dbReference type="EMBL" id="PFAN01000073">
    <property type="protein sequence ID" value="PIR94940.1"/>
    <property type="molecule type" value="Genomic_DNA"/>
</dbReference>
<dbReference type="AlphaFoldDB" id="A0A2H0V9D0"/>
<feature type="non-terminal residue" evidence="1">
    <location>
        <position position="1"/>
    </location>
</feature>